<dbReference type="GO" id="GO:0008168">
    <property type="term" value="F:methyltransferase activity"/>
    <property type="evidence" value="ECO:0007669"/>
    <property type="project" value="UniProtKB-UniRule"/>
</dbReference>
<dbReference type="PANTHER" id="PTHR11103">
    <property type="entry name" value="SLR1189 PROTEIN"/>
    <property type="match status" value="1"/>
</dbReference>
<keyword evidence="1 4" id="KW-0489">Methyltransferase</keyword>
<feature type="domain" description="Hcy-binding" evidence="5">
    <location>
        <begin position="1"/>
        <end position="270"/>
    </location>
</feature>
<keyword evidence="2 4" id="KW-0808">Transferase</keyword>
<dbReference type="AlphaFoldDB" id="A0A940SVZ3"/>
<dbReference type="PROSITE" id="PS50970">
    <property type="entry name" value="HCY"/>
    <property type="match status" value="1"/>
</dbReference>
<dbReference type="Pfam" id="PF02574">
    <property type="entry name" value="S-methyl_trans"/>
    <property type="match status" value="1"/>
</dbReference>
<protein>
    <submittedName>
        <fullName evidence="6">Homocysteine S-methyltransferase family protein</fullName>
    </submittedName>
</protein>
<dbReference type="GO" id="GO:0032259">
    <property type="term" value="P:methylation"/>
    <property type="evidence" value="ECO:0007669"/>
    <property type="project" value="UniProtKB-KW"/>
</dbReference>
<proteinExistence type="predicted"/>
<evidence type="ECO:0000313" key="7">
    <source>
        <dbReference type="Proteomes" id="UP000674938"/>
    </source>
</evidence>
<sequence length="279" mass="30927">MRILTELQQRNLLCEGAIGTQLQKHCSLVPLDLANERQPDLVRGLHQAYLNGGADILTTNTFRAVTLNNYRQIVERGIELARLVKPAFIALSIGPAGLAQCTEKQSDLLLKRFSDIGRLAETHMVDLLLLETYYDLKELAAVAELLSPIKVPLFVSLSLQPDGRTFAGESFECVIEELRQLKVDGIGLNCMTLSSDVIALAMKLRSQIDLPLIVQGNAGIPKQSEEGWRFPVSDQRFSELLEPLYQLDSVIIGGCCGTSPKTIQEIRKRGDDIWKINNG</sequence>
<dbReference type="Gene3D" id="3.20.20.330">
    <property type="entry name" value="Homocysteine-binding-like domain"/>
    <property type="match status" value="1"/>
</dbReference>
<dbReference type="GO" id="GO:0009086">
    <property type="term" value="P:methionine biosynthetic process"/>
    <property type="evidence" value="ECO:0007669"/>
    <property type="project" value="InterPro"/>
</dbReference>
<dbReference type="PIRSF" id="PIRSF037505">
    <property type="entry name" value="Betaine_HMT"/>
    <property type="match status" value="1"/>
</dbReference>
<keyword evidence="3 4" id="KW-0862">Zinc</keyword>
<evidence type="ECO:0000256" key="4">
    <source>
        <dbReference type="PROSITE-ProRule" id="PRU00333"/>
    </source>
</evidence>
<evidence type="ECO:0000313" key="6">
    <source>
        <dbReference type="EMBL" id="MBP1040843.1"/>
    </source>
</evidence>
<dbReference type="InterPro" id="IPR036589">
    <property type="entry name" value="HCY_dom_sf"/>
</dbReference>
<organism evidence="6 7">
    <name type="scientific">Vagococcus allomyrinae</name>
    <dbReference type="NCBI Taxonomy" id="2794353"/>
    <lineage>
        <taxon>Bacteria</taxon>
        <taxon>Bacillati</taxon>
        <taxon>Bacillota</taxon>
        <taxon>Bacilli</taxon>
        <taxon>Lactobacillales</taxon>
        <taxon>Enterococcaceae</taxon>
        <taxon>Vagococcus</taxon>
    </lineage>
</organism>
<evidence type="ECO:0000259" key="5">
    <source>
        <dbReference type="PROSITE" id="PS50970"/>
    </source>
</evidence>
<feature type="binding site" evidence="4">
    <location>
        <position position="255"/>
    </location>
    <ligand>
        <name>Zn(2+)</name>
        <dbReference type="ChEBI" id="CHEBI:29105"/>
    </ligand>
</feature>
<dbReference type="Proteomes" id="UP000674938">
    <property type="component" value="Unassembled WGS sequence"/>
</dbReference>
<accession>A0A940SVZ3</accession>
<name>A0A940SVZ3_9ENTE</name>
<dbReference type="InterPro" id="IPR003726">
    <property type="entry name" value="HCY_dom"/>
</dbReference>
<evidence type="ECO:0000256" key="1">
    <source>
        <dbReference type="ARBA" id="ARBA00022603"/>
    </source>
</evidence>
<evidence type="ECO:0000256" key="2">
    <source>
        <dbReference type="ARBA" id="ARBA00022679"/>
    </source>
</evidence>
<dbReference type="InterPro" id="IPR017226">
    <property type="entry name" value="BHMT-like"/>
</dbReference>
<feature type="binding site" evidence="4">
    <location>
        <position position="256"/>
    </location>
    <ligand>
        <name>Zn(2+)</name>
        <dbReference type="ChEBI" id="CHEBI:29105"/>
    </ligand>
</feature>
<dbReference type="RefSeq" id="WP_209526298.1">
    <property type="nucleotide sequence ID" value="NZ_JAEEGA010000004.1"/>
</dbReference>
<gene>
    <name evidence="6" type="ORF">I6N95_07485</name>
</gene>
<keyword evidence="7" id="KW-1185">Reference proteome</keyword>
<keyword evidence="3 4" id="KW-0479">Metal-binding</keyword>
<feature type="binding site" evidence="3 4">
    <location>
        <position position="190"/>
    </location>
    <ligand>
        <name>Zn(2+)</name>
        <dbReference type="ChEBI" id="CHEBI:29105"/>
    </ligand>
</feature>
<dbReference type="SUPFAM" id="SSF82282">
    <property type="entry name" value="Homocysteine S-methyltransferase"/>
    <property type="match status" value="1"/>
</dbReference>
<dbReference type="PANTHER" id="PTHR11103:SF18">
    <property type="entry name" value="SLR1189 PROTEIN"/>
    <property type="match status" value="1"/>
</dbReference>
<comment type="cofactor">
    <cofactor evidence="3">
        <name>Zn(2+)</name>
        <dbReference type="ChEBI" id="CHEBI:29105"/>
    </cofactor>
    <text evidence="3">Binds 1 zinc ion per subunit.</text>
</comment>
<evidence type="ECO:0000256" key="3">
    <source>
        <dbReference type="PIRSR" id="PIRSR037505-2"/>
    </source>
</evidence>
<reference evidence="6" key="1">
    <citation type="submission" date="2020-12" db="EMBL/GenBank/DDBJ databases">
        <title>Vagococcus allomyrinae sp. nov. and Enterococcus lavae sp. nov., isolated from the larvae of Allomyrina dichotoma.</title>
        <authorList>
            <person name="Lee S.D."/>
        </authorList>
    </citation>
    <scope>NUCLEOTIDE SEQUENCE</scope>
    <source>
        <strain evidence="6">BWB3-3</strain>
    </source>
</reference>
<dbReference type="EMBL" id="JAEEGA010000004">
    <property type="protein sequence ID" value="MBP1040843.1"/>
    <property type="molecule type" value="Genomic_DNA"/>
</dbReference>
<dbReference type="GO" id="GO:0008270">
    <property type="term" value="F:zinc ion binding"/>
    <property type="evidence" value="ECO:0007669"/>
    <property type="project" value="InterPro"/>
</dbReference>
<comment type="caution">
    <text evidence="6">The sequence shown here is derived from an EMBL/GenBank/DDBJ whole genome shotgun (WGS) entry which is preliminary data.</text>
</comment>